<organism evidence="1 2">
    <name type="scientific">Candidatus Enterococcus moelleringii</name>
    <dbReference type="NCBI Taxonomy" id="2815325"/>
    <lineage>
        <taxon>Bacteria</taxon>
        <taxon>Bacillati</taxon>
        <taxon>Bacillota</taxon>
        <taxon>Bacilli</taxon>
        <taxon>Lactobacillales</taxon>
        <taxon>Enterococcaceae</taxon>
        <taxon>Enterococcus</taxon>
    </lineage>
</organism>
<dbReference type="Proteomes" id="UP000664601">
    <property type="component" value="Unassembled WGS sequence"/>
</dbReference>
<reference evidence="1 2" key="1">
    <citation type="submission" date="2021-03" db="EMBL/GenBank/DDBJ databases">
        <title>Enterococcal diversity collection.</title>
        <authorList>
            <person name="Gilmore M.S."/>
            <person name="Schwartzman J."/>
            <person name="Van Tyne D."/>
            <person name="Martin M."/>
            <person name="Earl A.M."/>
            <person name="Manson A.L."/>
            <person name="Straub T."/>
            <person name="Salamzade R."/>
            <person name="Saavedra J."/>
            <person name="Lebreton F."/>
            <person name="Prichula J."/>
            <person name="Schaufler K."/>
            <person name="Gaca A."/>
            <person name="Sgardioli B."/>
            <person name="Wagenaar J."/>
            <person name="Strong T."/>
        </authorList>
    </citation>
    <scope>NUCLEOTIDE SEQUENCE [LARGE SCALE GENOMIC DNA]</scope>
    <source>
        <strain evidence="1 2">669A</strain>
    </source>
</reference>
<comment type="caution">
    <text evidence="1">The sequence shown here is derived from an EMBL/GenBank/DDBJ whole genome shotgun (WGS) entry which is preliminary data.</text>
</comment>
<gene>
    <name evidence="1" type="ORF">JZO70_16090</name>
</gene>
<accession>A0ABS3LF99</accession>
<keyword evidence="2" id="KW-1185">Reference proteome</keyword>
<name>A0ABS3LF99_9ENTE</name>
<evidence type="ECO:0000313" key="1">
    <source>
        <dbReference type="EMBL" id="MBO1307698.1"/>
    </source>
</evidence>
<evidence type="ECO:0000313" key="2">
    <source>
        <dbReference type="Proteomes" id="UP000664601"/>
    </source>
</evidence>
<dbReference type="RefSeq" id="WP_207674687.1">
    <property type="nucleotide sequence ID" value="NZ_JAFREM010000025.1"/>
</dbReference>
<dbReference type="EMBL" id="JAFREM010000025">
    <property type="protein sequence ID" value="MBO1307698.1"/>
    <property type="molecule type" value="Genomic_DNA"/>
</dbReference>
<proteinExistence type="predicted"/>
<protein>
    <submittedName>
        <fullName evidence="1">Uncharacterized protein</fullName>
    </submittedName>
</protein>
<sequence length="80" mass="9016">MPNIEIHLTDAEKKILDDLGMTNGDEIKPFIFRKIAEETIPPILSNPKKSKRVSLKADGDGSLILPDNVPEHVKEWVRRG</sequence>